<keyword evidence="8 18" id="KW-0808">Transferase</keyword>
<protein>
    <recommendedName>
        <fullName evidence="13">3-oxoacyl-[acyl-carrier-protein] synthase 1</fullName>
        <ecNumber evidence="5">2.3.1.41</ecNumber>
    </recommendedName>
    <alternativeName>
        <fullName evidence="14">3-oxoacyl-[acyl-carrier-protein] synthase I</fullName>
    </alternativeName>
    <alternativeName>
        <fullName evidence="15">Beta-ketoacyl-ACP synthase I</fullName>
    </alternativeName>
</protein>
<dbReference type="PROSITE" id="PS52004">
    <property type="entry name" value="KS3_2"/>
    <property type="match status" value="1"/>
</dbReference>
<name>A0ABV1N7P9_9GAMM</name>
<evidence type="ECO:0000256" key="10">
    <source>
        <dbReference type="ARBA" id="ARBA00023098"/>
    </source>
</evidence>
<feature type="domain" description="Ketosynthase family 3 (KS3)" evidence="19">
    <location>
        <begin position="1"/>
        <end position="402"/>
    </location>
</feature>
<comment type="similarity">
    <text evidence="3 18">Belongs to the thiolase-like superfamily. Beta-ketoacyl-ACP synthases family.</text>
</comment>
<comment type="pathway">
    <text evidence="2">Lipid metabolism; fatty acid biosynthesis.</text>
</comment>
<dbReference type="PANTHER" id="PTHR11712:SF306">
    <property type="entry name" value="3-OXOACYL-[ACYL-CARRIER-PROTEIN] SYNTHASE 1"/>
    <property type="match status" value="1"/>
</dbReference>
<dbReference type="GO" id="GO:0004315">
    <property type="term" value="F:3-oxoacyl-[acyl-carrier-protein] synthase activity"/>
    <property type="evidence" value="ECO:0007669"/>
    <property type="project" value="UniProtKB-EC"/>
</dbReference>
<evidence type="ECO:0000256" key="12">
    <source>
        <dbReference type="ARBA" id="ARBA00023315"/>
    </source>
</evidence>
<organism evidence="20 21">
    <name type="scientific">Halomonas pelophila</name>
    <dbReference type="NCBI Taxonomy" id="3151122"/>
    <lineage>
        <taxon>Bacteria</taxon>
        <taxon>Pseudomonadati</taxon>
        <taxon>Pseudomonadota</taxon>
        <taxon>Gammaproteobacteria</taxon>
        <taxon>Oceanospirillales</taxon>
        <taxon>Halomonadaceae</taxon>
        <taxon>Halomonas</taxon>
    </lineage>
</organism>
<dbReference type="InterPro" id="IPR000794">
    <property type="entry name" value="Beta-ketoacyl_synthase"/>
</dbReference>
<dbReference type="InterPro" id="IPR016039">
    <property type="entry name" value="Thiolase-like"/>
</dbReference>
<dbReference type="NCBIfam" id="NF005589">
    <property type="entry name" value="PRK07314.1"/>
    <property type="match status" value="1"/>
</dbReference>
<evidence type="ECO:0000256" key="6">
    <source>
        <dbReference type="ARBA" id="ARBA00022490"/>
    </source>
</evidence>
<dbReference type="CDD" id="cd00834">
    <property type="entry name" value="KAS_I_II"/>
    <property type="match status" value="1"/>
</dbReference>
<dbReference type="PANTHER" id="PTHR11712">
    <property type="entry name" value="POLYKETIDE SYNTHASE-RELATED"/>
    <property type="match status" value="1"/>
</dbReference>
<dbReference type="NCBIfam" id="NF005935">
    <property type="entry name" value="PRK07967.1"/>
    <property type="match status" value="1"/>
</dbReference>
<dbReference type="InterPro" id="IPR014030">
    <property type="entry name" value="Ketoacyl_synth_N"/>
</dbReference>
<comment type="catalytic activity">
    <reaction evidence="17">
        <text>a fatty acyl-[ACP] + malonyl-[ACP] + H(+) = a 3-oxoacyl-[ACP] + holo-[ACP] + CO2</text>
        <dbReference type="Rhea" id="RHEA:22836"/>
        <dbReference type="Rhea" id="RHEA-COMP:9623"/>
        <dbReference type="Rhea" id="RHEA-COMP:9685"/>
        <dbReference type="Rhea" id="RHEA-COMP:9916"/>
        <dbReference type="Rhea" id="RHEA-COMP:14125"/>
        <dbReference type="ChEBI" id="CHEBI:15378"/>
        <dbReference type="ChEBI" id="CHEBI:16526"/>
        <dbReference type="ChEBI" id="CHEBI:64479"/>
        <dbReference type="ChEBI" id="CHEBI:78449"/>
        <dbReference type="ChEBI" id="CHEBI:78776"/>
        <dbReference type="ChEBI" id="CHEBI:138651"/>
        <dbReference type="EC" id="2.3.1.41"/>
    </reaction>
    <physiologicalReaction direction="left-to-right" evidence="17">
        <dbReference type="Rhea" id="RHEA:22837"/>
    </physiologicalReaction>
</comment>
<dbReference type="Pfam" id="PF00109">
    <property type="entry name" value="ketoacyl-synt"/>
    <property type="match status" value="1"/>
</dbReference>
<dbReference type="SMART" id="SM00825">
    <property type="entry name" value="PKS_KS"/>
    <property type="match status" value="1"/>
</dbReference>
<evidence type="ECO:0000256" key="14">
    <source>
        <dbReference type="ARBA" id="ARBA00041620"/>
    </source>
</evidence>
<gene>
    <name evidence="20" type="primary">fabB</name>
    <name evidence="20" type="ORF">ABE957_13880</name>
</gene>
<keyword evidence="10" id="KW-0443">Lipid metabolism</keyword>
<comment type="subcellular location">
    <subcellularLocation>
        <location evidence="1">Cytoplasm</location>
    </subcellularLocation>
</comment>
<keyword evidence="6" id="KW-0963">Cytoplasm</keyword>
<dbReference type="EC" id="2.3.1.41" evidence="5"/>
<dbReference type="Proteomes" id="UP001472978">
    <property type="component" value="Unassembled WGS sequence"/>
</dbReference>
<evidence type="ECO:0000313" key="20">
    <source>
        <dbReference type="EMBL" id="MEQ6889764.1"/>
    </source>
</evidence>
<evidence type="ECO:0000259" key="19">
    <source>
        <dbReference type="PROSITE" id="PS52004"/>
    </source>
</evidence>
<comment type="catalytic activity">
    <reaction evidence="16">
        <text>(3Z)-decenoyl-[ACP] + malonyl-[ACP] + H(+) = 3-oxo-(5Z)-dodecenoyl-[ACP] + holo-[ACP] + CO2</text>
        <dbReference type="Rhea" id="RHEA:54940"/>
        <dbReference type="Rhea" id="RHEA-COMP:9623"/>
        <dbReference type="Rhea" id="RHEA-COMP:9685"/>
        <dbReference type="Rhea" id="RHEA-COMP:9927"/>
        <dbReference type="Rhea" id="RHEA-COMP:14042"/>
        <dbReference type="ChEBI" id="CHEBI:15378"/>
        <dbReference type="ChEBI" id="CHEBI:16526"/>
        <dbReference type="ChEBI" id="CHEBI:64479"/>
        <dbReference type="ChEBI" id="CHEBI:78449"/>
        <dbReference type="ChEBI" id="CHEBI:78798"/>
        <dbReference type="ChEBI" id="CHEBI:138410"/>
    </reaction>
    <physiologicalReaction direction="left-to-right" evidence="16">
        <dbReference type="Rhea" id="RHEA:54941"/>
    </physiologicalReaction>
</comment>
<dbReference type="Gene3D" id="3.40.47.10">
    <property type="match status" value="2"/>
</dbReference>
<proteinExistence type="inferred from homology"/>
<dbReference type="EMBL" id="JBEGCI010000012">
    <property type="protein sequence ID" value="MEQ6889764.1"/>
    <property type="molecule type" value="Genomic_DNA"/>
</dbReference>
<evidence type="ECO:0000256" key="15">
    <source>
        <dbReference type="ARBA" id="ARBA00042143"/>
    </source>
</evidence>
<dbReference type="InterPro" id="IPR014031">
    <property type="entry name" value="Ketoacyl_synth_C"/>
</dbReference>
<dbReference type="SUPFAM" id="SSF53901">
    <property type="entry name" value="Thiolase-like"/>
    <property type="match status" value="2"/>
</dbReference>
<evidence type="ECO:0000256" key="4">
    <source>
        <dbReference type="ARBA" id="ARBA00011738"/>
    </source>
</evidence>
<evidence type="ECO:0000256" key="17">
    <source>
        <dbReference type="ARBA" id="ARBA00048506"/>
    </source>
</evidence>
<keyword evidence="7" id="KW-0444">Lipid biosynthesis</keyword>
<dbReference type="InterPro" id="IPR020841">
    <property type="entry name" value="PKS_Beta-ketoAc_synthase_dom"/>
</dbReference>
<evidence type="ECO:0000256" key="3">
    <source>
        <dbReference type="ARBA" id="ARBA00008467"/>
    </source>
</evidence>
<comment type="subunit">
    <text evidence="4">Homodimer.</text>
</comment>
<evidence type="ECO:0000256" key="8">
    <source>
        <dbReference type="ARBA" id="ARBA00022679"/>
    </source>
</evidence>
<evidence type="ECO:0000256" key="13">
    <source>
        <dbReference type="ARBA" id="ARBA00039450"/>
    </source>
</evidence>
<evidence type="ECO:0000256" key="18">
    <source>
        <dbReference type="RuleBase" id="RU003694"/>
    </source>
</evidence>
<sequence length="405" mass="42968">MRRVVVTGLGIVSCLGNDAQQVLEALRNGRSGIRFKEEYAERGFRSQIAGSVDIDLDTLIDRKLRRFMGDAAAYAYVSMAQAIEDAGLTPEQVSNERTGLIAGSGGASSANQVEAADVMREKGLRRVGPYRVTRTMGSTVSACLATPFKIKGVNYSISSACATSAHCIGSAVEQIQLGKQDVVFAGGGEEEHWTLSCLFDAMGALSTQYNETPDKASRPYDQARDGFVIAGGGGMLVLEDLEHAKARGAKIYAEVVGYGATSDGYDMVAPSGEGAARCMRQAMATVDGDIDYVNTHGTSTPVGDVAELKAIREVFGDQTPAMSSTKSLTGHSLGATGVQEAIYSLLMMENDFITASANIEHLDEQAAGFDIVTERRDGVTVDRVLSNSFGFGGTNACLVLEKFKD</sequence>
<evidence type="ECO:0000256" key="1">
    <source>
        <dbReference type="ARBA" id="ARBA00004496"/>
    </source>
</evidence>
<dbReference type="PROSITE" id="PS00606">
    <property type="entry name" value="KS3_1"/>
    <property type="match status" value="1"/>
</dbReference>
<keyword evidence="12 20" id="KW-0012">Acyltransferase</keyword>
<dbReference type="RefSeq" id="WP_349759275.1">
    <property type="nucleotide sequence ID" value="NZ_JBEGCI010000012.1"/>
</dbReference>
<reference evidence="20 21" key="1">
    <citation type="submission" date="2024-05" db="EMBL/GenBank/DDBJ databases">
        <title>Halomonas sp. CS7 16S ribosomal RNA gene Genome sequencing and assembly.</title>
        <authorList>
            <person name="Yook S."/>
        </authorList>
    </citation>
    <scope>NUCLEOTIDE SEQUENCE [LARGE SCALE GENOMIC DNA]</scope>
    <source>
        <strain evidence="20 21">CS7</strain>
    </source>
</reference>
<comment type="caution">
    <text evidence="20">The sequence shown here is derived from an EMBL/GenBank/DDBJ whole genome shotgun (WGS) entry which is preliminary data.</text>
</comment>
<keyword evidence="11" id="KW-0275">Fatty acid biosynthesis</keyword>
<evidence type="ECO:0000256" key="5">
    <source>
        <dbReference type="ARBA" id="ARBA00013191"/>
    </source>
</evidence>
<evidence type="ECO:0000256" key="16">
    <source>
        <dbReference type="ARBA" id="ARBA00048121"/>
    </source>
</evidence>
<evidence type="ECO:0000256" key="2">
    <source>
        <dbReference type="ARBA" id="ARBA00005194"/>
    </source>
</evidence>
<keyword evidence="9" id="KW-0276">Fatty acid metabolism</keyword>
<evidence type="ECO:0000256" key="9">
    <source>
        <dbReference type="ARBA" id="ARBA00022832"/>
    </source>
</evidence>
<accession>A0ABV1N7P9</accession>
<dbReference type="Pfam" id="PF02801">
    <property type="entry name" value="Ketoacyl-synt_C"/>
    <property type="match status" value="1"/>
</dbReference>
<evidence type="ECO:0000313" key="21">
    <source>
        <dbReference type="Proteomes" id="UP001472978"/>
    </source>
</evidence>
<keyword evidence="21" id="KW-1185">Reference proteome</keyword>
<evidence type="ECO:0000256" key="11">
    <source>
        <dbReference type="ARBA" id="ARBA00023160"/>
    </source>
</evidence>
<dbReference type="InterPro" id="IPR018201">
    <property type="entry name" value="Ketoacyl_synth_AS"/>
</dbReference>
<evidence type="ECO:0000256" key="7">
    <source>
        <dbReference type="ARBA" id="ARBA00022516"/>
    </source>
</evidence>